<name>A0A0G0B1W3_9BACT</name>
<proteinExistence type="predicted"/>
<evidence type="ECO:0000313" key="1">
    <source>
        <dbReference type="EMBL" id="KKP32845.1"/>
    </source>
</evidence>
<feature type="non-terminal residue" evidence="1">
    <location>
        <position position="1"/>
    </location>
</feature>
<accession>A0A0G0B1W3</accession>
<gene>
    <name evidence="1" type="ORF">UR23_C0054G0001</name>
</gene>
<dbReference type="EMBL" id="LBOK01000054">
    <property type="protein sequence ID" value="KKP32845.1"/>
    <property type="molecule type" value="Genomic_DNA"/>
</dbReference>
<comment type="caution">
    <text evidence="1">The sequence shown here is derived from an EMBL/GenBank/DDBJ whole genome shotgun (WGS) entry which is preliminary data.</text>
</comment>
<sequence length="35" mass="4137">HSNSIEFSLNNKRYKFEADIPEELKNVLDKLKKST</sequence>
<organism evidence="1 2">
    <name type="scientific">Candidatus Roizmanbacteria bacterium GW2011_GWA2_32_13</name>
    <dbReference type="NCBI Taxonomy" id="1618475"/>
    <lineage>
        <taxon>Bacteria</taxon>
        <taxon>Candidatus Roizmaniibacteriota</taxon>
    </lineage>
</organism>
<dbReference type="AlphaFoldDB" id="A0A0G0B1W3"/>
<protein>
    <submittedName>
        <fullName evidence="1">Uncharacterized protein</fullName>
    </submittedName>
</protein>
<evidence type="ECO:0000313" key="2">
    <source>
        <dbReference type="Proteomes" id="UP000034349"/>
    </source>
</evidence>
<reference evidence="1 2" key="1">
    <citation type="journal article" date="2015" name="Nature">
        <title>rRNA introns, odd ribosomes, and small enigmatic genomes across a large radiation of phyla.</title>
        <authorList>
            <person name="Brown C.T."/>
            <person name="Hug L.A."/>
            <person name="Thomas B.C."/>
            <person name="Sharon I."/>
            <person name="Castelle C.J."/>
            <person name="Singh A."/>
            <person name="Wilkins M.J."/>
            <person name="Williams K.H."/>
            <person name="Banfield J.F."/>
        </authorList>
    </citation>
    <scope>NUCLEOTIDE SEQUENCE [LARGE SCALE GENOMIC DNA]</scope>
</reference>
<dbReference type="Proteomes" id="UP000034349">
    <property type="component" value="Unassembled WGS sequence"/>
</dbReference>